<evidence type="ECO:0000313" key="3">
    <source>
        <dbReference type="Proteomes" id="UP001310387"/>
    </source>
</evidence>
<accession>A0ABU7Z3H7</accession>
<keyword evidence="3" id="KW-1185">Reference proteome</keyword>
<dbReference type="Proteomes" id="UP001310387">
    <property type="component" value="Unassembled WGS sequence"/>
</dbReference>
<gene>
    <name evidence="2" type="primary">cpaB</name>
    <name evidence="2" type="ORF">V5O49_02345</name>
</gene>
<reference evidence="2" key="1">
    <citation type="journal article" date="2024" name="Antonie Van Leeuwenhoek">
        <title>Isoptericola haloaureus sp. nov., a dimorphic actinobacterium isolated from mangrove sediments of southeast India, implicating biosaline agricultural significance through nitrogen fixation and salt tolerance genes.</title>
        <authorList>
            <person name="Prathaban M."/>
            <person name="Prathiviraj R."/>
            <person name="Ravichandran M."/>
            <person name="Natarajan S.D."/>
            <person name="Sobanaa M."/>
            <person name="Hari Krishna Kumar S."/>
            <person name="Chandrasekar V."/>
            <person name="Selvin J."/>
        </authorList>
    </citation>
    <scope>NUCLEOTIDE SEQUENCE</scope>
    <source>
        <strain evidence="2">MP1014</strain>
    </source>
</reference>
<dbReference type="Pfam" id="PF16976">
    <property type="entry name" value="RcpC"/>
    <property type="match status" value="1"/>
</dbReference>
<dbReference type="CDD" id="cd11614">
    <property type="entry name" value="SAF_CpaB_FlgA_like"/>
    <property type="match status" value="1"/>
</dbReference>
<dbReference type="InterPro" id="IPR031571">
    <property type="entry name" value="RcpC_dom"/>
</dbReference>
<name>A0ABU7Z3H7_9MICO</name>
<proteinExistence type="predicted"/>
<dbReference type="SMART" id="SM00858">
    <property type="entry name" value="SAF"/>
    <property type="match status" value="1"/>
</dbReference>
<sequence>MNRRIIAAVVAALLALAGGVLTYTYAAGADSRAMADLEPTAVLTVVETVSEGTPADALTLDEDVVSTEVPAGTVVPGAVSDLADLEGLVATADLLPGEQVVAERFVDPEDLDGPVEVPEGFHTLSLQLTTERVVGGAVQPGDTVGVFVSMESTGDGDDGSEDGEDTTSSTHLVFHKVLVTDVRGGIQQQRTEDGEETETAPEDAIMVTIALSPPDAEKFVFSAEYASIWLSLEPEEAKEGQTRVVDPEVIFE</sequence>
<feature type="domain" description="SAF" evidence="1">
    <location>
        <begin position="40"/>
        <end position="106"/>
    </location>
</feature>
<protein>
    <submittedName>
        <fullName evidence="2">Flp pilus assembly protein CpaB</fullName>
    </submittedName>
</protein>
<evidence type="ECO:0000313" key="2">
    <source>
        <dbReference type="EMBL" id="MEG3613958.1"/>
    </source>
</evidence>
<organism evidence="2 3">
    <name type="scientific">Isoptericola haloaureus</name>
    <dbReference type="NCBI Taxonomy" id="1542902"/>
    <lineage>
        <taxon>Bacteria</taxon>
        <taxon>Bacillati</taxon>
        <taxon>Actinomycetota</taxon>
        <taxon>Actinomycetes</taxon>
        <taxon>Micrococcales</taxon>
        <taxon>Promicromonosporaceae</taxon>
        <taxon>Isoptericola</taxon>
    </lineage>
</organism>
<dbReference type="EMBL" id="JBAGLP010000105">
    <property type="protein sequence ID" value="MEG3613958.1"/>
    <property type="molecule type" value="Genomic_DNA"/>
</dbReference>
<dbReference type="NCBIfam" id="TIGR03177">
    <property type="entry name" value="pilus_cpaB"/>
    <property type="match status" value="1"/>
</dbReference>
<reference evidence="2" key="2">
    <citation type="submission" date="2024-02" db="EMBL/GenBank/DDBJ databases">
        <authorList>
            <person name="Prathaban M."/>
            <person name="Mythili R."/>
            <person name="Sharmila Devi N."/>
            <person name="Sobanaa M."/>
            <person name="Prathiviraj R."/>
            <person name="Selvin J."/>
        </authorList>
    </citation>
    <scope>NUCLEOTIDE SEQUENCE</scope>
    <source>
        <strain evidence="2">MP1014</strain>
    </source>
</reference>
<evidence type="ECO:0000259" key="1">
    <source>
        <dbReference type="SMART" id="SM00858"/>
    </source>
</evidence>
<dbReference type="InterPro" id="IPR013974">
    <property type="entry name" value="SAF"/>
</dbReference>
<comment type="caution">
    <text evidence="2">The sequence shown here is derived from an EMBL/GenBank/DDBJ whole genome shotgun (WGS) entry which is preliminary data.</text>
</comment>
<dbReference type="RefSeq" id="WP_332900821.1">
    <property type="nucleotide sequence ID" value="NZ_JBAGLP010000105.1"/>
</dbReference>
<dbReference type="InterPro" id="IPR017592">
    <property type="entry name" value="Pilus_assmbl_Flp-typ_CpaB"/>
</dbReference>